<organism evidence="4 5">
    <name type="scientific">Effrenium voratum</name>
    <dbReference type="NCBI Taxonomy" id="2562239"/>
    <lineage>
        <taxon>Eukaryota</taxon>
        <taxon>Sar</taxon>
        <taxon>Alveolata</taxon>
        <taxon>Dinophyceae</taxon>
        <taxon>Suessiales</taxon>
        <taxon>Symbiodiniaceae</taxon>
        <taxon>Effrenium</taxon>
    </lineage>
</organism>
<dbReference type="InterPro" id="IPR036273">
    <property type="entry name" value="CRAL/TRIO_N_dom_sf"/>
</dbReference>
<feature type="region of interest" description="Disordered" evidence="1">
    <location>
        <begin position="306"/>
        <end position="328"/>
    </location>
</feature>
<keyword evidence="5" id="KW-1185">Reference proteome</keyword>
<gene>
    <name evidence="4" type="ORF">EVOR1521_LOCUS25065</name>
</gene>
<sequence>MAEYTLDGADVSWPSDKELAQLQEIRRICAAELAALPNSPRDVVGDIRICRFLRFNYGDVTKAAKGYSEFLKWRVTEKIDNLRKGLIDLSKEEFTEWLDSVRSPFAPALAPFFGETPDGHLIIFASPGYFKASEFAQKRPSCHTMDSDLQLVRASMEYIMKLVDDNCYKRHKVLYTVKLVDAIHLGRETLPIFVPEVRKFMQDNAGQIMAHYCDHDILILMVNAPFIVRLVIGFASTFMSKRQTNRIKVFSSAGSAECQKILKALGPPSMLPESLQGTRKAENIPLFWPLPQDDESRIKEWMARRTAGVTREGATKPPQAAERTEVEQEQIELPATPITNLEDTAEVPETLLKATELKAVEIEEPPPLPESSGWFTCCAAP</sequence>
<dbReference type="SUPFAM" id="SSF46938">
    <property type="entry name" value="CRAL/TRIO N-terminal domain"/>
    <property type="match status" value="1"/>
</dbReference>
<name>A0AA36JBA4_9DINO</name>
<dbReference type="InterPro" id="IPR051026">
    <property type="entry name" value="PI/PC_transfer"/>
</dbReference>
<keyword evidence="2" id="KW-0812">Transmembrane</keyword>
<dbReference type="Proteomes" id="UP001178507">
    <property type="component" value="Unassembled WGS sequence"/>
</dbReference>
<dbReference type="InterPro" id="IPR036865">
    <property type="entry name" value="CRAL-TRIO_dom_sf"/>
</dbReference>
<dbReference type="SUPFAM" id="SSF52087">
    <property type="entry name" value="CRAL/TRIO domain"/>
    <property type="match status" value="1"/>
</dbReference>
<keyword evidence="2" id="KW-1133">Transmembrane helix</keyword>
<evidence type="ECO:0000259" key="3">
    <source>
        <dbReference type="PROSITE" id="PS50191"/>
    </source>
</evidence>
<evidence type="ECO:0000256" key="1">
    <source>
        <dbReference type="SAM" id="MobiDB-lite"/>
    </source>
</evidence>
<accession>A0AA36JBA4</accession>
<dbReference type="PROSITE" id="PS50191">
    <property type="entry name" value="CRAL_TRIO"/>
    <property type="match status" value="1"/>
</dbReference>
<protein>
    <recommendedName>
        <fullName evidence="3">CRAL-TRIO domain-containing protein</fullName>
    </recommendedName>
</protein>
<dbReference type="AlphaFoldDB" id="A0AA36JBA4"/>
<dbReference type="PANTHER" id="PTHR45657:SF1">
    <property type="entry name" value="CRAL-TRIO DOMAIN-CONTAINING PROTEIN YKL091C-RELATED"/>
    <property type="match status" value="1"/>
</dbReference>
<comment type="caution">
    <text evidence="4">The sequence shown here is derived from an EMBL/GenBank/DDBJ whole genome shotgun (WGS) entry which is preliminary data.</text>
</comment>
<feature type="domain" description="CRAL-TRIO" evidence="3">
    <location>
        <begin position="112"/>
        <end position="283"/>
    </location>
</feature>
<dbReference type="Pfam" id="PF00650">
    <property type="entry name" value="CRAL_TRIO"/>
    <property type="match status" value="1"/>
</dbReference>
<evidence type="ECO:0000256" key="2">
    <source>
        <dbReference type="SAM" id="Phobius"/>
    </source>
</evidence>
<dbReference type="PANTHER" id="PTHR45657">
    <property type="entry name" value="CRAL-TRIO DOMAIN-CONTAINING PROTEIN YKL091C-RELATED"/>
    <property type="match status" value="1"/>
</dbReference>
<dbReference type="Gene3D" id="3.40.525.10">
    <property type="entry name" value="CRAL-TRIO lipid binding domain"/>
    <property type="match status" value="1"/>
</dbReference>
<evidence type="ECO:0000313" key="4">
    <source>
        <dbReference type="EMBL" id="CAJ1402105.1"/>
    </source>
</evidence>
<dbReference type="EMBL" id="CAUJNA010003438">
    <property type="protein sequence ID" value="CAJ1402105.1"/>
    <property type="molecule type" value="Genomic_DNA"/>
</dbReference>
<proteinExistence type="predicted"/>
<feature type="transmembrane region" description="Helical" evidence="2">
    <location>
        <begin position="217"/>
        <end position="238"/>
    </location>
</feature>
<reference evidence="4" key="1">
    <citation type="submission" date="2023-08" db="EMBL/GenBank/DDBJ databases">
        <authorList>
            <person name="Chen Y."/>
            <person name="Shah S."/>
            <person name="Dougan E. K."/>
            <person name="Thang M."/>
            <person name="Chan C."/>
        </authorList>
    </citation>
    <scope>NUCLEOTIDE SEQUENCE</scope>
</reference>
<keyword evidence="2" id="KW-0472">Membrane</keyword>
<dbReference type="InterPro" id="IPR001251">
    <property type="entry name" value="CRAL-TRIO_dom"/>
</dbReference>
<evidence type="ECO:0000313" key="5">
    <source>
        <dbReference type="Proteomes" id="UP001178507"/>
    </source>
</evidence>